<organism evidence="3 4">
    <name type="scientific">Pseudonocardia endophytica</name>
    <dbReference type="NCBI Taxonomy" id="401976"/>
    <lineage>
        <taxon>Bacteria</taxon>
        <taxon>Bacillati</taxon>
        <taxon>Actinomycetota</taxon>
        <taxon>Actinomycetes</taxon>
        <taxon>Pseudonocardiales</taxon>
        <taxon>Pseudonocardiaceae</taxon>
        <taxon>Pseudonocardia</taxon>
    </lineage>
</organism>
<evidence type="ECO:0000313" key="3">
    <source>
        <dbReference type="EMBL" id="TCK25132.1"/>
    </source>
</evidence>
<dbReference type="RefSeq" id="WP_341540407.1">
    <property type="nucleotide sequence ID" value="NZ_SMFZ01000001.1"/>
</dbReference>
<feature type="region of interest" description="Disordered" evidence="1">
    <location>
        <begin position="1"/>
        <end position="28"/>
    </location>
</feature>
<evidence type="ECO:0000313" key="4">
    <source>
        <dbReference type="Proteomes" id="UP000295560"/>
    </source>
</evidence>
<keyword evidence="2" id="KW-0812">Transmembrane</keyword>
<protein>
    <submittedName>
        <fullName evidence="3">Uncharacterized protein</fullName>
    </submittedName>
</protein>
<comment type="caution">
    <text evidence="3">The sequence shown here is derived from an EMBL/GenBank/DDBJ whole genome shotgun (WGS) entry which is preliminary data.</text>
</comment>
<feature type="transmembrane region" description="Helical" evidence="2">
    <location>
        <begin position="77"/>
        <end position="94"/>
    </location>
</feature>
<dbReference type="Proteomes" id="UP000295560">
    <property type="component" value="Unassembled WGS sequence"/>
</dbReference>
<evidence type="ECO:0000256" key="1">
    <source>
        <dbReference type="SAM" id="MobiDB-lite"/>
    </source>
</evidence>
<accession>A0A4R1I530</accession>
<dbReference type="AlphaFoldDB" id="A0A4R1I530"/>
<proteinExistence type="predicted"/>
<sequence>MSDSPEARPGAQSPDHLPTGGTDAPVSTSASSLFDLRSVIAALFGVYGIVLLIMGLVSGNDPANMAKTGGSNLNLETGIGMLVIGALFVVWTLTRPLKLPTAEELEEMKDAGPGGH</sequence>
<feature type="transmembrane region" description="Helical" evidence="2">
    <location>
        <begin position="39"/>
        <end position="57"/>
    </location>
</feature>
<reference evidence="3 4" key="1">
    <citation type="submission" date="2019-03" db="EMBL/GenBank/DDBJ databases">
        <title>Sequencing the genomes of 1000 actinobacteria strains.</title>
        <authorList>
            <person name="Klenk H.-P."/>
        </authorList>
    </citation>
    <scope>NUCLEOTIDE SEQUENCE [LARGE SCALE GENOMIC DNA]</scope>
    <source>
        <strain evidence="3 4">DSM 44969</strain>
    </source>
</reference>
<evidence type="ECO:0000256" key="2">
    <source>
        <dbReference type="SAM" id="Phobius"/>
    </source>
</evidence>
<keyword evidence="2" id="KW-0472">Membrane</keyword>
<keyword evidence="2" id="KW-1133">Transmembrane helix</keyword>
<dbReference type="EMBL" id="SMFZ01000001">
    <property type="protein sequence ID" value="TCK25132.1"/>
    <property type="molecule type" value="Genomic_DNA"/>
</dbReference>
<gene>
    <name evidence="3" type="ORF">EV378_0930</name>
</gene>
<name>A0A4R1I530_PSEEN</name>
<keyword evidence="4" id="KW-1185">Reference proteome</keyword>